<dbReference type="InParanoid" id="A0A2I4BMF9"/>
<feature type="compositionally biased region" description="Pro residues" evidence="1">
    <location>
        <begin position="118"/>
        <end position="129"/>
    </location>
</feature>
<reference evidence="3" key="1">
    <citation type="submission" date="2025-08" db="UniProtKB">
        <authorList>
            <consortium name="RefSeq"/>
        </authorList>
    </citation>
    <scope>IDENTIFICATION</scope>
    <source>
        <strain evidence="3">Quisiro</strain>
        <tissue evidence="3">Liver</tissue>
    </source>
</reference>
<feature type="compositionally biased region" description="Basic residues" evidence="1">
    <location>
        <begin position="170"/>
        <end position="180"/>
    </location>
</feature>
<evidence type="ECO:0000256" key="1">
    <source>
        <dbReference type="SAM" id="MobiDB-lite"/>
    </source>
</evidence>
<evidence type="ECO:0000313" key="2">
    <source>
        <dbReference type="Proteomes" id="UP000192220"/>
    </source>
</evidence>
<sequence>MPKHPALDNESQQRAGGQGHNPPEGSVAGEAVGPQMNPKKGPPNHPSQWADHSNKEPDPGSPKQPQGSRSASPAPGTPPSPKSTCSPGPTRRSAPPPDPNPRRPTGNGGTNPGNEAPRPLPPDRPPGPEGPRSQTNRAQMTTRNWDQQSTHPRAIQNPKTQSPSLQPARNPKRLPKHSKHVPAESAHLAADSAKRDQERASATIKGPASQPSTAPNRHQGYPPSPIPEEILYPPYHLDNSHNI</sequence>
<protein>
    <submittedName>
        <fullName evidence="3">Basic salivary proline-rich protein 4-like</fullName>
    </submittedName>
</protein>
<name>A0A2I4BMF9_AUSLI</name>
<accession>A0A2I4BMF9</accession>
<gene>
    <name evidence="3" type="primary">LOC106521071</name>
</gene>
<dbReference type="AlphaFoldDB" id="A0A2I4BMF9"/>
<dbReference type="PRINTS" id="PR01217">
    <property type="entry name" value="PRICHEXTENSN"/>
</dbReference>
<evidence type="ECO:0000313" key="3">
    <source>
        <dbReference type="RefSeq" id="XP_013868932.1"/>
    </source>
</evidence>
<organism evidence="2 3">
    <name type="scientific">Austrofundulus limnaeus</name>
    <name type="common">Annual killifish</name>
    <dbReference type="NCBI Taxonomy" id="52670"/>
    <lineage>
        <taxon>Eukaryota</taxon>
        <taxon>Metazoa</taxon>
        <taxon>Chordata</taxon>
        <taxon>Craniata</taxon>
        <taxon>Vertebrata</taxon>
        <taxon>Euteleostomi</taxon>
        <taxon>Actinopterygii</taxon>
        <taxon>Neopterygii</taxon>
        <taxon>Teleostei</taxon>
        <taxon>Neoteleostei</taxon>
        <taxon>Acanthomorphata</taxon>
        <taxon>Ovalentaria</taxon>
        <taxon>Atherinomorphae</taxon>
        <taxon>Cyprinodontiformes</taxon>
        <taxon>Rivulidae</taxon>
        <taxon>Austrofundulus</taxon>
    </lineage>
</organism>
<feature type="region of interest" description="Disordered" evidence="1">
    <location>
        <begin position="1"/>
        <end position="243"/>
    </location>
</feature>
<proteinExistence type="predicted"/>
<keyword evidence="2" id="KW-1185">Reference proteome</keyword>
<dbReference type="KEGG" id="alim:106521071"/>
<dbReference type="GeneID" id="106521071"/>
<feature type="compositionally biased region" description="Polar residues" evidence="1">
    <location>
        <begin position="133"/>
        <end position="167"/>
    </location>
</feature>
<dbReference type="RefSeq" id="XP_013868932.1">
    <property type="nucleotide sequence ID" value="XM_014013478.1"/>
</dbReference>
<feature type="compositionally biased region" description="Low complexity" evidence="1">
    <location>
        <begin position="82"/>
        <end position="93"/>
    </location>
</feature>
<dbReference type="Proteomes" id="UP000192220">
    <property type="component" value="Unplaced"/>
</dbReference>